<dbReference type="PANTHER" id="PTHR44167:SF24">
    <property type="entry name" value="SERINE_THREONINE-PROTEIN KINASE CHK2"/>
    <property type="match status" value="1"/>
</dbReference>
<comment type="caution">
    <text evidence="2">The sequence shown here is derived from an EMBL/GenBank/DDBJ whole genome shotgun (WGS) entry which is preliminary data.</text>
</comment>
<protein>
    <submittedName>
        <fullName evidence="2">Serine/threonine-protein kinase PknB</fullName>
        <ecNumber evidence="2">2.7.11.1</ecNumber>
    </submittedName>
</protein>
<keyword evidence="3" id="KW-1185">Reference proteome</keyword>
<feature type="domain" description="Protein kinase" evidence="1">
    <location>
        <begin position="34"/>
        <end position="309"/>
    </location>
</feature>
<evidence type="ECO:0000313" key="3">
    <source>
        <dbReference type="Proteomes" id="UP000316213"/>
    </source>
</evidence>
<dbReference type="SUPFAM" id="SSF56112">
    <property type="entry name" value="Protein kinase-like (PK-like)"/>
    <property type="match status" value="1"/>
</dbReference>
<dbReference type="AlphaFoldDB" id="A0A5C6AVC5"/>
<dbReference type="PANTHER" id="PTHR44167">
    <property type="entry name" value="OVARIAN-SPECIFIC SERINE/THREONINE-PROTEIN KINASE LOK-RELATED"/>
    <property type="match status" value="1"/>
</dbReference>
<dbReference type="Gene3D" id="1.10.510.10">
    <property type="entry name" value="Transferase(Phosphotransferase) domain 1"/>
    <property type="match status" value="1"/>
</dbReference>
<proteinExistence type="predicted"/>
<gene>
    <name evidence="2" type="primary">pknB_1</name>
    <name evidence="2" type="ORF">Pla100_00770</name>
</gene>
<sequence>MSLFDSLRGMLSGGGKKGGGKRTSLKKIDVDARFARSRTAATGTMSNFFVAYDIERKQDVGVKILDPEKFELFEARFKGLNKPMEGEIALQMNHDRVVKTYEHGVTSKGERIIVMEYIRGPSLQDVIVRKRGELIEGMHMTLMREMAEALAYVHSVGFIHRDVCPRNFICELPAEGQTAVTGAKLIDFGLTVPATPAFQQPGNRTGTPLYMSPEIVRRRHTDKRVDVFSLGVTFYCLLTFSHPWQGEIVSGRAALQHDTEEPTDILEKRDDIDPRLARVITRMIQPNVDNRLPSIDEFLNLTKNVETAFAS</sequence>
<keyword evidence="2" id="KW-0418">Kinase</keyword>
<dbReference type="EMBL" id="SJPM01000001">
    <property type="protein sequence ID" value="TWU03159.1"/>
    <property type="molecule type" value="Genomic_DNA"/>
</dbReference>
<reference evidence="2 3" key="1">
    <citation type="submission" date="2019-02" db="EMBL/GenBank/DDBJ databases">
        <title>Deep-cultivation of Planctomycetes and their phenomic and genomic characterization uncovers novel biology.</title>
        <authorList>
            <person name="Wiegand S."/>
            <person name="Jogler M."/>
            <person name="Boedeker C."/>
            <person name="Pinto D."/>
            <person name="Vollmers J."/>
            <person name="Rivas-Marin E."/>
            <person name="Kohn T."/>
            <person name="Peeters S.H."/>
            <person name="Heuer A."/>
            <person name="Rast P."/>
            <person name="Oberbeckmann S."/>
            <person name="Bunk B."/>
            <person name="Jeske O."/>
            <person name="Meyerdierks A."/>
            <person name="Storesund J.E."/>
            <person name="Kallscheuer N."/>
            <person name="Luecker S."/>
            <person name="Lage O.M."/>
            <person name="Pohl T."/>
            <person name="Merkel B.J."/>
            <person name="Hornburger P."/>
            <person name="Mueller R.-W."/>
            <person name="Bruemmer F."/>
            <person name="Labrenz M."/>
            <person name="Spormann A.M."/>
            <person name="Op Den Camp H."/>
            <person name="Overmann J."/>
            <person name="Amann R."/>
            <person name="Jetten M.S.M."/>
            <person name="Mascher T."/>
            <person name="Medema M.H."/>
            <person name="Devos D.P."/>
            <person name="Kaster A.-K."/>
            <person name="Ovreas L."/>
            <person name="Rohde M."/>
            <person name="Galperin M.Y."/>
            <person name="Jogler C."/>
        </authorList>
    </citation>
    <scope>NUCLEOTIDE SEQUENCE [LARGE SCALE GENOMIC DNA]</scope>
    <source>
        <strain evidence="2 3">Pla100</strain>
    </source>
</reference>
<name>A0A5C6AVC5_9BACT</name>
<dbReference type="InterPro" id="IPR000719">
    <property type="entry name" value="Prot_kinase_dom"/>
</dbReference>
<dbReference type="Proteomes" id="UP000316213">
    <property type="component" value="Unassembled WGS sequence"/>
</dbReference>
<dbReference type="PROSITE" id="PS50011">
    <property type="entry name" value="PROTEIN_KINASE_DOM"/>
    <property type="match status" value="1"/>
</dbReference>
<dbReference type="EC" id="2.7.11.1" evidence="2"/>
<keyword evidence="2" id="KW-0808">Transferase</keyword>
<evidence type="ECO:0000259" key="1">
    <source>
        <dbReference type="PROSITE" id="PS50011"/>
    </source>
</evidence>
<organism evidence="2 3">
    <name type="scientific">Neorhodopirellula pilleata</name>
    <dbReference type="NCBI Taxonomy" id="2714738"/>
    <lineage>
        <taxon>Bacteria</taxon>
        <taxon>Pseudomonadati</taxon>
        <taxon>Planctomycetota</taxon>
        <taxon>Planctomycetia</taxon>
        <taxon>Pirellulales</taxon>
        <taxon>Pirellulaceae</taxon>
        <taxon>Neorhodopirellula</taxon>
    </lineage>
</organism>
<dbReference type="GO" id="GO:0004674">
    <property type="term" value="F:protein serine/threonine kinase activity"/>
    <property type="evidence" value="ECO:0007669"/>
    <property type="project" value="UniProtKB-EC"/>
</dbReference>
<dbReference type="Pfam" id="PF00069">
    <property type="entry name" value="Pkinase"/>
    <property type="match status" value="1"/>
</dbReference>
<dbReference type="GO" id="GO:0005524">
    <property type="term" value="F:ATP binding"/>
    <property type="evidence" value="ECO:0007669"/>
    <property type="project" value="InterPro"/>
</dbReference>
<evidence type="ECO:0000313" key="2">
    <source>
        <dbReference type="EMBL" id="TWU03159.1"/>
    </source>
</evidence>
<accession>A0A5C6AVC5</accession>
<dbReference type="CDD" id="cd14014">
    <property type="entry name" value="STKc_PknB_like"/>
    <property type="match status" value="1"/>
</dbReference>
<dbReference type="InterPro" id="IPR011009">
    <property type="entry name" value="Kinase-like_dom_sf"/>
</dbReference>